<gene>
    <name evidence="3" type="ORF">SAMN05444280_13217</name>
</gene>
<keyword evidence="4" id="KW-1185">Reference proteome</keyword>
<proteinExistence type="predicted"/>
<name>A0A1M6MD72_9BACT</name>
<dbReference type="SUPFAM" id="SSF53448">
    <property type="entry name" value="Nucleotide-diphospho-sugar transferases"/>
    <property type="match status" value="1"/>
</dbReference>
<evidence type="ECO:0000313" key="4">
    <source>
        <dbReference type="Proteomes" id="UP000184050"/>
    </source>
</evidence>
<protein>
    <submittedName>
        <fullName evidence="3">Glycosyltransferase, catalytic subunit of cellulose synthase and poly-beta-1,6-N-acetylglucosamine synthase</fullName>
    </submittedName>
</protein>
<dbReference type="Pfam" id="PF00535">
    <property type="entry name" value="Glycos_transf_2"/>
    <property type="match status" value="1"/>
</dbReference>
<reference evidence="3 4" key="1">
    <citation type="submission" date="2016-11" db="EMBL/GenBank/DDBJ databases">
        <authorList>
            <person name="Jaros S."/>
            <person name="Januszkiewicz K."/>
            <person name="Wedrychowicz H."/>
        </authorList>
    </citation>
    <scope>NUCLEOTIDE SEQUENCE [LARGE SCALE GENOMIC DNA]</scope>
    <source>
        <strain evidence="3 4">DSM 27063</strain>
    </source>
</reference>
<dbReference type="EMBL" id="FQZE01000032">
    <property type="protein sequence ID" value="SHJ81405.1"/>
    <property type="molecule type" value="Genomic_DNA"/>
</dbReference>
<feature type="transmembrane region" description="Helical" evidence="1">
    <location>
        <begin position="291"/>
        <end position="314"/>
    </location>
</feature>
<evidence type="ECO:0000256" key="1">
    <source>
        <dbReference type="SAM" id="Phobius"/>
    </source>
</evidence>
<keyword evidence="1" id="KW-1133">Transmembrane helix</keyword>
<dbReference type="STRING" id="1168035.SAMN05444280_13217"/>
<feature type="transmembrane region" description="Helical" evidence="1">
    <location>
        <begin position="14"/>
        <end position="36"/>
    </location>
</feature>
<dbReference type="GO" id="GO:0016740">
    <property type="term" value="F:transferase activity"/>
    <property type="evidence" value="ECO:0007669"/>
    <property type="project" value="UniProtKB-KW"/>
</dbReference>
<feature type="transmembrane region" description="Helical" evidence="1">
    <location>
        <begin position="320"/>
        <end position="340"/>
    </location>
</feature>
<dbReference type="InterPro" id="IPR001173">
    <property type="entry name" value="Glyco_trans_2-like"/>
</dbReference>
<keyword evidence="3" id="KW-0808">Transferase</keyword>
<evidence type="ECO:0000313" key="3">
    <source>
        <dbReference type="EMBL" id="SHJ81405.1"/>
    </source>
</evidence>
<keyword evidence="1" id="KW-0812">Transmembrane</keyword>
<dbReference type="InterPro" id="IPR029044">
    <property type="entry name" value="Nucleotide-diphossugar_trans"/>
</dbReference>
<organism evidence="3 4">
    <name type="scientific">Tangfeifania diversioriginum</name>
    <dbReference type="NCBI Taxonomy" id="1168035"/>
    <lineage>
        <taxon>Bacteria</taxon>
        <taxon>Pseudomonadati</taxon>
        <taxon>Bacteroidota</taxon>
        <taxon>Bacteroidia</taxon>
        <taxon>Marinilabiliales</taxon>
        <taxon>Prolixibacteraceae</taxon>
        <taxon>Tangfeifania</taxon>
    </lineage>
</organism>
<dbReference type="Proteomes" id="UP000184050">
    <property type="component" value="Unassembled WGS sequence"/>
</dbReference>
<keyword evidence="1" id="KW-0472">Membrane</keyword>
<evidence type="ECO:0000259" key="2">
    <source>
        <dbReference type="Pfam" id="PF00535"/>
    </source>
</evidence>
<dbReference type="AlphaFoldDB" id="A0A1M6MD72"/>
<dbReference type="Gene3D" id="3.90.550.10">
    <property type="entry name" value="Spore Coat Polysaccharide Biosynthesis Protein SpsA, Chain A"/>
    <property type="match status" value="1"/>
</dbReference>
<dbReference type="OrthoDB" id="9800276at2"/>
<dbReference type="RefSeq" id="WP_073172378.1">
    <property type="nucleotide sequence ID" value="NZ_FQZE01000032.1"/>
</dbReference>
<accession>A0A1M6MD72</accession>
<feature type="domain" description="Glycosyltransferase 2-like" evidence="2">
    <location>
        <begin position="56"/>
        <end position="142"/>
    </location>
</feature>
<feature type="transmembrane region" description="Helical" evidence="1">
    <location>
        <begin position="352"/>
        <end position="372"/>
    </location>
</feature>
<sequence>MVESLLAAIARFHLYEWVVISIFFGIYLLRIIYLFLFTGRVLLLKKPERIGHSPVSLLLAFRNEEKNLEKNLAPLLASVKPDSEVIAVDDFSQDNSLSVVGIFKINCNNLRISSLPQETRYSEKMARNIALKAARHEWAMVIPPEISSTGENWAEVVSSFSGKDKNVVVNYSNLVDTGKFFNRLYRSECFFQQLKSFGFILNGLSFINFEENVAFRKSRYFEAGGFGPKVKEPFANLELVINTFITKNNTEINFTHSTAIKKELPVTCSHFTDLLKKEMHIRNYLPFGKRLVLFFEKTLALVFLPFAILLLFLFVDLWPVFSFLLIVYFAAFSFIIKISLKHLNESKLFLSSLVYALIMPYLKLGYQGYLYLHRGNQKWKSKK</sequence>